<comment type="caution">
    <text evidence="2">The sequence shown here is derived from an EMBL/GenBank/DDBJ whole genome shotgun (WGS) entry which is preliminary data.</text>
</comment>
<dbReference type="AlphaFoldDB" id="K2K3S2"/>
<evidence type="ECO:0000313" key="2">
    <source>
        <dbReference type="EMBL" id="EKE77589.1"/>
    </source>
</evidence>
<dbReference type="EMBL" id="AMRI01000002">
    <property type="protein sequence ID" value="EKE77589.1"/>
    <property type="molecule type" value="Genomic_DNA"/>
</dbReference>
<keyword evidence="3" id="KW-1185">Reference proteome</keyword>
<sequence length="238" mass="26738">MLRKALITLALLAGSAQAATDLCPAQLPAGAWGLDYQLSGSQDHQAKVELLRSGAQSALYSPERQLAEWWHFDDPKRPRFSRVFAEQQRRIDYYMGDLRALRVKVSQAEVESFATAHLLDQLSPVEGSDCAQAQRYQGEIKGVRYDLLWSPVLKAPLALSTQLGEQKRHWQARALLDDKAVKARFARWQGFMETDYADIGDMESDPFLAKMINQGFIEHSEHAVYNAQGQPMGGGHQH</sequence>
<organism evidence="2 3">
    <name type="scientific">Gallaecimonas xiamenensis 3-C-1</name>
    <dbReference type="NCBI Taxonomy" id="745411"/>
    <lineage>
        <taxon>Bacteria</taxon>
        <taxon>Pseudomonadati</taxon>
        <taxon>Pseudomonadota</taxon>
        <taxon>Gammaproteobacteria</taxon>
        <taxon>Enterobacterales</taxon>
        <taxon>Gallaecimonadaceae</taxon>
        <taxon>Gallaecimonas</taxon>
    </lineage>
</organism>
<evidence type="ECO:0008006" key="4">
    <source>
        <dbReference type="Google" id="ProtNLM"/>
    </source>
</evidence>
<proteinExistence type="predicted"/>
<dbReference type="OrthoDB" id="6195703at2"/>
<accession>K2K3S2</accession>
<dbReference type="eggNOG" id="ENOG5032QYJ">
    <property type="taxonomic scope" value="Bacteria"/>
</dbReference>
<dbReference type="STRING" id="745411.B3C1_02220"/>
<name>K2K3S2_9GAMM</name>
<dbReference type="Proteomes" id="UP000006755">
    <property type="component" value="Unassembled WGS sequence"/>
</dbReference>
<protein>
    <recommendedName>
        <fullName evidence="4">Lipoprotein</fullName>
    </recommendedName>
</protein>
<reference evidence="2 3" key="1">
    <citation type="journal article" date="2012" name="J. Bacteriol.">
        <title>Genome Sequence of Gallaecimonas xiamenensis Type Strain 3-C-1.</title>
        <authorList>
            <person name="Lai Q."/>
            <person name="Wang L."/>
            <person name="Wang W."/>
            <person name="Shao Z."/>
        </authorList>
    </citation>
    <scope>NUCLEOTIDE SEQUENCE [LARGE SCALE GENOMIC DNA]</scope>
    <source>
        <strain evidence="2 3">3-C-1</strain>
    </source>
</reference>
<feature type="chain" id="PRO_5003859515" description="Lipoprotein" evidence="1">
    <location>
        <begin position="19"/>
        <end position="238"/>
    </location>
</feature>
<evidence type="ECO:0000256" key="1">
    <source>
        <dbReference type="SAM" id="SignalP"/>
    </source>
</evidence>
<keyword evidence="1" id="KW-0732">Signal</keyword>
<dbReference type="PATRIC" id="fig|745411.4.peg.434"/>
<gene>
    <name evidence="2" type="ORF">B3C1_02220</name>
</gene>
<feature type="signal peptide" evidence="1">
    <location>
        <begin position="1"/>
        <end position="18"/>
    </location>
</feature>
<dbReference type="RefSeq" id="WP_008482612.1">
    <property type="nucleotide sequence ID" value="NZ_AMRI01000002.1"/>
</dbReference>
<evidence type="ECO:0000313" key="3">
    <source>
        <dbReference type="Proteomes" id="UP000006755"/>
    </source>
</evidence>